<dbReference type="SMART" id="SM00342">
    <property type="entry name" value="HTH_ARAC"/>
    <property type="match status" value="1"/>
</dbReference>
<feature type="domain" description="HTH araC/xylS-type" evidence="4">
    <location>
        <begin position="205"/>
        <end position="303"/>
    </location>
</feature>
<accession>A0A3E0H513</accession>
<dbReference type="AlphaFoldDB" id="A0A3E0H513"/>
<dbReference type="SUPFAM" id="SSF46689">
    <property type="entry name" value="Homeodomain-like"/>
    <property type="match status" value="2"/>
</dbReference>
<dbReference type="Pfam" id="PF12833">
    <property type="entry name" value="HTH_18"/>
    <property type="match status" value="1"/>
</dbReference>
<dbReference type="InterPro" id="IPR029062">
    <property type="entry name" value="Class_I_gatase-like"/>
</dbReference>
<organism evidence="5 6">
    <name type="scientific">Kutzneria buriramensis</name>
    <dbReference type="NCBI Taxonomy" id="1045776"/>
    <lineage>
        <taxon>Bacteria</taxon>
        <taxon>Bacillati</taxon>
        <taxon>Actinomycetota</taxon>
        <taxon>Actinomycetes</taxon>
        <taxon>Pseudonocardiales</taxon>
        <taxon>Pseudonocardiaceae</taxon>
        <taxon>Kutzneria</taxon>
    </lineage>
</organism>
<gene>
    <name evidence="5" type="ORF">BCF44_114181</name>
</gene>
<evidence type="ECO:0000256" key="1">
    <source>
        <dbReference type="ARBA" id="ARBA00023015"/>
    </source>
</evidence>
<proteinExistence type="predicted"/>
<dbReference type="Gene3D" id="1.10.10.60">
    <property type="entry name" value="Homeodomain-like"/>
    <property type="match status" value="1"/>
</dbReference>
<dbReference type="Gene3D" id="3.40.50.880">
    <property type="match status" value="1"/>
</dbReference>
<keyword evidence="3" id="KW-0804">Transcription</keyword>
<keyword evidence="6" id="KW-1185">Reference proteome</keyword>
<dbReference type="InterPro" id="IPR002818">
    <property type="entry name" value="DJ-1/PfpI"/>
</dbReference>
<evidence type="ECO:0000256" key="3">
    <source>
        <dbReference type="ARBA" id="ARBA00023163"/>
    </source>
</evidence>
<evidence type="ECO:0000259" key="4">
    <source>
        <dbReference type="PROSITE" id="PS01124"/>
    </source>
</evidence>
<dbReference type="GO" id="GO:0003700">
    <property type="term" value="F:DNA-binding transcription factor activity"/>
    <property type="evidence" value="ECO:0007669"/>
    <property type="project" value="InterPro"/>
</dbReference>
<dbReference type="Pfam" id="PF01965">
    <property type="entry name" value="DJ-1_PfpI"/>
    <property type="match status" value="1"/>
</dbReference>
<dbReference type="PANTHER" id="PTHR43130:SF3">
    <property type="entry name" value="HTH-TYPE TRANSCRIPTIONAL REGULATOR RV1931C"/>
    <property type="match status" value="1"/>
</dbReference>
<comment type="caution">
    <text evidence="5">The sequence shown here is derived from an EMBL/GenBank/DDBJ whole genome shotgun (WGS) entry which is preliminary data.</text>
</comment>
<dbReference type="InterPro" id="IPR009057">
    <property type="entry name" value="Homeodomain-like_sf"/>
</dbReference>
<dbReference type="RefSeq" id="WP_116179011.1">
    <property type="nucleotide sequence ID" value="NZ_CP144375.1"/>
</dbReference>
<evidence type="ECO:0000313" key="6">
    <source>
        <dbReference type="Proteomes" id="UP000256269"/>
    </source>
</evidence>
<dbReference type="OrthoDB" id="9799345at2"/>
<dbReference type="PANTHER" id="PTHR43130">
    <property type="entry name" value="ARAC-FAMILY TRANSCRIPTIONAL REGULATOR"/>
    <property type="match status" value="1"/>
</dbReference>
<dbReference type="EMBL" id="QUNO01000014">
    <property type="protein sequence ID" value="REH38156.1"/>
    <property type="molecule type" value="Genomic_DNA"/>
</dbReference>
<dbReference type="SUPFAM" id="SSF52317">
    <property type="entry name" value="Class I glutamine amidotransferase-like"/>
    <property type="match status" value="1"/>
</dbReference>
<dbReference type="Proteomes" id="UP000256269">
    <property type="component" value="Unassembled WGS sequence"/>
</dbReference>
<dbReference type="GO" id="GO:0043565">
    <property type="term" value="F:sequence-specific DNA binding"/>
    <property type="evidence" value="ECO:0007669"/>
    <property type="project" value="InterPro"/>
</dbReference>
<evidence type="ECO:0000313" key="5">
    <source>
        <dbReference type="EMBL" id="REH38156.1"/>
    </source>
</evidence>
<name>A0A3E0H513_9PSEU</name>
<keyword evidence="2" id="KW-0238">DNA-binding</keyword>
<dbReference type="PROSITE" id="PS00041">
    <property type="entry name" value="HTH_ARAC_FAMILY_1"/>
    <property type="match status" value="1"/>
</dbReference>
<evidence type="ECO:0000256" key="2">
    <source>
        <dbReference type="ARBA" id="ARBA00023125"/>
    </source>
</evidence>
<keyword evidence="1" id="KW-0805">Transcription regulation</keyword>
<dbReference type="InterPro" id="IPR052158">
    <property type="entry name" value="INH-QAR"/>
</dbReference>
<protein>
    <submittedName>
        <fullName evidence="5">Transcriptional regulator GlxA family with amidase domain</fullName>
    </submittedName>
</protein>
<dbReference type="InterPro" id="IPR018060">
    <property type="entry name" value="HTH_AraC"/>
</dbReference>
<sequence>MARRVALLVLPRVIALDYSIAINILGEQRGYELFTGGEAGHAGPEDGVVIVPSHPLSAVEEADVVVVPGFGDPHIPPPEPFLDAIARSAERGATVVGVCTGTFALAASGITADRQVTTHWRYTAHLQELFPRTKVVENVLHIQDGNLLTSAGAGAAIDLCLHLIRTDFGVDAELAAGRDIVAGPARPGPQPQYLDVLTPPDADLSDTRGWALQRIAEPLTVDQLARHSAMSRRTFIRRFREETGLPPMRWLTLQRILVARRLLETSDWSVDRIADAAGMGTAANFRVIFRRETGSLPSDYRRAHRR</sequence>
<reference evidence="5 6" key="1">
    <citation type="submission" date="2018-08" db="EMBL/GenBank/DDBJ databases">
        <title>Genomic Encyclopedia of Archaeal and Bacterial Type Strains, Phase II (KMG-II): from individual species to whole genera.</title>
        <authorList>
            <person name="Goeker M."/>
        </authorList>
    </citation>
    <scope>NUCLEOTIDE SEQUENCE [LARGE SCALE GENOMIC DNA]</scope>
    <source>
        <strain evidence="5 6">DSM 45791</strain>
    </source>
</reference>
<dbReference type="InterPro" id="IPR018062">
    <property type="entry name" value="HTH_AraC-typ_CS"/>
</dbReference>
<dbReference type="PROSITE" id="PS01124">
    <property type="entry name" value="HTH_ARAC_FAMILY_2"/>
    <property type="match status" value="1"/>
</dbReference>